<dbReference type="Pfam" id="PF02469">
    <property type="entry name" value="Fasciclin"/>
    <property type="match status" value="2"/>
</dbReference>
<dbReference type="EMBL" id="JBCFQK010000001">
    <property type="protein sequence ID" value="MFA9193041.1"/>
    <property type="molecule type" value="Genomic_DNA"/>
</dbReference>
<evidence type="ECO:0000313" key="4">
    <source>
        <dbReference type="Proteomes" id="UP001574170"/>
    </source>
</evidence>
<dbReference type="InterPro" id="IPR000782">
    <property type="entry name" value="FAS1_domain"/>
</dbReference>
<dbReference type="PANTHER" id="PTHR10900">
    <property type="entry name" value="PERIOSTIN-RELATED"/>
    <property type="match status" value="1"/>
</dbReference>
<feature type="domain" description="FAS1" evidence="2">
    <location>
        <begin position="37"/>
        <end position="241"/>
    </location>
</feature>
<feature type="chain" id="PRO_5045808248" evidence="1">
    <location>
        <begin position="26"/>
        <end position="740"/>
    </location>
</feature>
<accession>A0ABV4TG18</accession>
<dbReference type="InterPro" id="IPR050904">
    <property type="entry name" value="Adhesion/Biosynth-related"/>
</dbReference>
<gene>
    <name evidence="3" type="ORF">AAGV33_01385</name>
</gene>
<organism evidence="3 4">
    <name type="scientific">Flavobacterium magnesitis</name>
    <dbReference type="NCBI Taxonomy" id="3138077"/>
    <lineage>
        <taxon>Bacteria</taxon>
        <taxon>Pseudomonadati</taxon>
        <taxon>Bacteroidota</taxon>
        <taxon>Flavobacteriia</taxon>
        <taxon>Flavobacteriales</taxon>
        <taxon>Flavobacteriaceae</taxon>
        <taxon>Flavobacterium</taxon>
    </lineage>
</organism>
<keyword evidence="1" id="KW-0732">Signal</keyword>
<evidence type="ECO:0000313" key="3">
    <source>
        <dbReference type="EMBL" id="MFA9193041.1"/>
    </source>
</evidence>
<dbReference type="RefSeq" id="WP_373390111.1">
    <property type="nucleotide sequence ID" value="NZ_JBCFQK010000001.1"/>
</dbReference>
<comment type="caution">
    <text evidence="3">The sequence shown here is derived from an EMBL/GenBank/DDBJ whole genome shotgun (WGS) entry which is preliminary data.</text>
</comment>
<dbReference type="InterPro" id="IPR036378">
    <property type="entry name" value="FAS1_dom_sf"/>
</dbReference>
<sequence>MKRKFNYYLLILPLLALFASCSRDVFDEYYARPDYLEDPIYQRLEELGNFKNFTTLIEKAGYKDILSKSGYWTLFAPNDEAFTKFFQDNGISDVSKIDDATASKIVKYALVFNAFRTDQLSDYQSGTGWIIDQAFRRRTAYYDGFKYDMGFDGVRRLIVDVNRNGGLLNATVNGVPVIDNNNKYITYFDKEYFAAKKLNASDYNFFYPNATFTDFNVLGGFIKEANIIAENGVIQEVTEVSLPLNSIDVHLKSDPNYSIFYDILQKNFVTYPFSPLMTNNYRNFSGNSEDVFVKTYNPNLVFSPNNENYLKAVDNDGQNDAYTLLAPNNDAMQIFIRDVLTKHFKYEELPQYVFQDLVNAHMVAGAVWPSLKGQYQNGLKEELRFDFATDVEDKKVLSNGFFIGTNKVQKSNIFYSVYTSAYLNPNYSLAVRLFNDGSGYREIVSNIDSKFTLFLPSDSVLQALGYSYNTIQLRWEYLSPNGAISETGTAARNRLLRLFYNCIVPTPDGELDNIATTSGVIRTGDNELFGEYIQWDNNKIYAAGTIVAGNAVNILGSERQENGITYFIDKFPEFSTEFQGLAISRLATQNAQYSSFFNYLRNSNIYRASDGKIDGTDLGTSYTFIVPNNAAIAKAVTDGVLPASPTTTIAGQRDLIADFIRYHIIVARTASNDNLTNGLFETLRRDSKGEKTYVNINSEAKNLKFSDNSGTTANFIPASSNNLADRSLIHLVDNYLKLTE</sequence>
<evidence type="ECO:0000256" key="1">
    <source>
        <dbReference type="SAM" id="SignalP"/>
    </source>
</evidence>
<dbReference type="Proteomes" id="UP001574170">
    <property type="component" value="Unassembled WGS sequence"/>
</dbReference>
<dbReference type="SUPFAM" id="SSF82153">
    <property type="entry name" value="FAS1 domain"/>
    <property type="match status" value="4"/>
</dbReference>
<keyword evidence="4" id="KW-1185">Reference proteome</keyword>
<dbReference type="PROSITE" id="PS51257">
    <property type="entry name" value="PROKAR_LIPOPROTEIN"/>
    <property type="match status" value="1"/>
</dbReference>
<protein>
    <submittedName>
        <fullName evidence="3">Fasciclin domain-containing protein</fullName>
    </submittedName>
</protein>
<feature type="domain" description="FAS1" evidence="2">
    <location>
        <begin position="580"/>
        <end position="736"/>
    </location>
</feature>
<dbReference type="Gene3D" id="2.30.180.10">
    <property type="entry name" value="FAS1 domain"/>
    <property type="match status" value="2"/>
</dbReference>
<proteinExistence type="predicted"/>
<reference evidence="3 4" key="1">
    <citation type="submission" date="2024-04" db="EMBL/GenBank/DDBJ databases">
        <title>New Clade of Flavobacterium.</title>
        <authorList>
            <person name="Matos L."/>
            <person name="Proenca D.N."/>
            <person name="Fransisco R.M."/>
            <person name="Chung A.P."/>
            <person name="Maccario L."/>
            <person name="Sorensen S.J."/>
            <person name="Morais P.V."/>
        </authorList>
    </citation>
    <scope>NUCLEOTIDE SEQUENCE [LARGE SCALE GENOMIC DNA]</scope>
    <source>
        <strain evidence="3 4">FBOR7N2.3</strain>
    </source>
</reference>
<dbReference type="PANTHER" id="PTHR10900:SF77">
    <property type="entry name" value="FI19380P1"/>
    <property type="match status" value="1"/>
</dbReference>
<dbReference type="PROSITE" id="PS50213">
    <property type="entry name" value="FAS1"/>
    <property type="match status" value="2"/>
</dbReference>
<feature type="signal peptide" evidence="1">
    <location>
        <begin position="1"/>
        <end position="25"/>
    </location>
</feature>
<evidence type="ECO:0000259" key="2">
    <source>
        <dbReference type="PROSITE" id="PS50213"/>
    </source>
</evidence>
<name>A0ABV4TG18_9FLAO</name>